<keyword evidence="8" id="KW-0699">rRNA-binding</keyword>
<dbReference type="EC" id="3.1.26.3" evidence="8"/>
<evidence type="ECO:0000259" key="10">
    <source>
        <dbReference type="PROSITE" id="PS50142"/>
    </source>
</evidence>
<keyword evidence="8" id="KW-0479">Metal-binding</keyword>
<dbReference type="Gene3D" id="3.30.160.20">
    <property type="match status" value="1"/>
</dbReference>
<dbReference type="Pfam" id="PF14622">
    <property type="entry name" value="Ribonucleas_3_3"/>
    <property type="match status" value="1"/>
</dbReference>
<comment type="subcellular location">
    <subcellularLocation>
        <location evidence="8">Cytoplasm</location>
    </subcellularLocation>
</comment>
<evidence type="ECO:0000256" key="8">
    <source>
        <dbReference type="HAMAP-Rule" id="MF_00104"/>
    </source>
</evidence>
<keyword evidence="8" id="KW-0963">Cytoplasm</keyword>
<dbReference type="PROSITE" id="PS50137">
    <property type="entry name" value="DS_RBD"/>
    <property type="match status" value="1"/>
</dbReference>
<feature type="domain" description="RNase III" evidence="10">
    <location>
        <begin position="2"/>
        <end position="130"/>
    </location>
</feature>
<dbReference type="PROSITE" id="PS50142">
    <property type="entry name" value="RNASE_3_2"/>
    <property type="match status" value="1"/>
</dbReference>
<evidence type="ECO:0000256" key="1">
    <source>
        <dbReference type="ARBA" id="ARBA00000109"/>
    </source>
</evidence>
<accession>A0ABS0J9E4</accession>
<keyword evidence="6 8" id="KW-0378">Hydrolase</keyword>
<evidence type="ECO:0000259" key="9">
    <source>
        <dbReference type="PROSITE" id="PS50137"/>
    </source>
</evidence>
<evidence type="ECO:0000256" key="2">
    <source>
        <dbReference type="ARBA" id="ARBA00010183"/>
    </source>
</evidence>
<feature type="binding site" evidence="8">
    <location>
        <position position="43"/>
    </location>
    <ligand>
        <name>Mg(2+)</name>
        <dbReference type="ChEBI" id="CHEBI:18420"/>
    </ligand>
</feature>
<dbReference type="InterPro" id="IPR036389">
    <property type="entry name" value="RNase_III_sf"/>
</dbReference>
<dbReference type="SMART" id="SM00535">
    <property type="entry name" value="RIBOc"/>
    <property type="match status" value="1"/>
</dbReference>
<feature type="active site" evidence="8">
    <location>
        <position position="47"/>
    </location>
</feature>
<dbReference type="Pfam" id="PF00035">
    <property type="entry name" value="dsrm"/>
    <property type="match status" value="1"/>
</dbReference>
<dbReference type="SUPFAM" id="SSF69065">
    <property type="entry name" value="RNase III domain-like"/>
    <property type="match status" value="1"/>
</dbReference>
<dbReference type="GO" id="GO:0004525">
    <property type="term" value="F:ribonuclease III activity"/>
    <property type="evidence" value="ECO:0007669"/>
    <property type="project" value="UniProtKB-EC"/>
</dbReference>
<protein>
    <recommendedName>
        <fullName evidence="8">Ribonuclease 3</fullName>
        <ecNumber evidence="8">3.1.26.3</ecNumber>
    </recommendedName>
    <alternativeName>
        <fullName evidence="8">Ribonuclease III</fullName>
        <shortName evidence="8">RNase III</shortName>
    </alternativeName>
</protein>
<evidence type="ECO:0000256" key="3">
    <source>
        <dbReference type="ARBA" id="ARBA00022664"/>
    </source>
</evidence>
<dbReference type="PANTHER" id="PTHR11207:SF0">
    <property type="entry name" value="RIBONUCLEASE 3"/>
    <property type="match status" value="1"/>
</dbReference>
<comment type="cofactor">
    <cofactor evidence="8">
        <name>Mg(2+)</name>
        <dbReference type="ChEBI" id="CHEBI:18420"/>
    </cofactor>
</comment>
<comment type="function">
    <text evidence="8">Digests double-stranded RNA. Involved in the processing of primary rRNA transcript to yield the immediate precursors to the large and small rRNAs (23S and 16S). Processes some mRNAs, and tRNAs when they are encoded in the rRNA operon. Processes pre-crRNA and tracrRNA of type II CRISPR loci if present in the organism.</text>
</comment>
<gene>
    <name evidence="8 11" type="primary">rnc</name>
    <name evidence="11" type="ORF">FVW20_18895</name>
</gene>
<feature type="binding site" evidence="8">
    <location>
        <position position="119"/>
    </location>
    <ligand>
        <name>Mg(2+)</name>
        <dbReference type="ChEBI" id="CHEBI:18420"/>
    </ligand>
</feature>
<dbReference type="Proteomes" id="UP001194469">
    <property type="component" value="Unassembled WGS sequence"/>
</dbReference>
<keyword evidence="8" id="KW-0819">tRNA processing</keyword>
<evidence type="ECO:0000313" key="11">
    <source>
        <dbReference type="EMBL" id="MBG3879004.1"/>
    </source>
</evidence>
<keyword evidence="3 8" id="KW-0507">mRNA processing</keyword>
<evidence type="ECO:0000256" key="5">
    <source>
        <dbReference type="ARBA" id="ARBA00022759"/>
    </source>
</evidence>
<name>A0ABS0J9E4_9BACT</name>
<dbReference type="HAMAP" id="MF_00104">
    <property type="entry name" value="RNase_III"/>
    <property type="match status" value="1"/>
</dbReference>
<comment type="catalytic activity">
    <reaction evidence="1 8">
        <text>Endonucleolytic cleavage to 5'-phosphomonoester.</text>
        <dbReference type="EC" id="3.1.26.3"/>
    </reaction>
</comment>
<keyword evidence="5 8" id="KW-0255">Endonuclease</keyword>
<evidence type="ECO:0000313" key="12">
    <source>
        <dbReference type="Proteomes" id="UP001194469"/>
    </source>
</evidence>
<keyword evidence="7 8" id="KW-0694">RNA-binding</keyword>
<sequence>MFEKLQSDIHYAFNDAGLLATAMTHSSWANEQQEHVEHNERLEFLGDAVLELCVSEELFARFPGAREGDLTRMRARLVSKPALAELARDLQLELYLRLGRGEESQGGRERSSLLSDALEAMLGAVFLDGGYERARHVVRHVLAARWPSDADGKRSKDYKSRLQELTQGLFRERPVYVLMGSSGPEHEKRFEVRLTLPDDTVFTAIGPSVKRAEQMAAGLALKKLESRSEG</sequence>
<comment type="similarity">
    <text evidence="2">Belongs to the ribonuclease III family.</text>
</comment>
<dbReference type="InterPro" id="IPR000999">
    <property type="entry name" value="RNase_III_dom"/>
</dbReference>
<dbReference type="InterPro" id="IPR011907">
    <property type="entry name" value="RNase_III"/>
</dbReference>
<evidence type="ECO:0000256" key="7">
    <source>
        <dbReference type="ARBA" id="ARBA00022884"/>
    </source>
</evidence>
<dbReference type="EMBL" id="VRYY01000807">
    <property type="protein sequence ID" value="MBG3879004.1"/>
    <property type="molecule type" value="Genomic_DNA"/>
</dbReference>
<dbReference type="PROSITE" id="PS00517">
    <property type="entry name" value="RNASE_3_1"/>
    <property type="match status" value="1"/>
</dbReference>
<dbReference type="PANTHER" id="PTHR11207">
    <property type="entry name" value="RIBONUCLEASE III"/>
    <property type="match status" value="1"/>
</dbReference>
<dbReference type="CDD" id="cd10845">
    <property type="entry name" value="DSRM_RNAse_III_family"/>
    <property type="match status" value="1"/>
</dbReference>
<keyword evidence="12" id="KW-1185">Reference proteome</keyword>
<dbReference type="InterPro" id="IPR014720">
    <property type="entry name" value="dsRBD_dom"/>
</dbReference>
<keyword evidence="4 8" id="KW-0540">Nuclease</keyword>
<feature type="binding site" evidence="8">
    <location>
        <position position="116"/>
    </location>
    <ligand>
        <name>Mg(2+)</name>
        <dbReference type="ChEBI" id="CHEBI:18420"/>
    </ligand>
</feature>
<comment type="subunit">
    <text evidence="8">Homodimer.</text>
</comment>
<feature type="domain" description="DRBM" evidence="9">
    <location>
        <begin position="157"/>
        <end position="226"/>
    </location>
</feature>
<dbReference type="RefSeq" id="WP_196610777.1">
    <property type="nucleotide sequence ID" value="NZ_VRYY01000807.1"/>
</dbReference>
<evidence type="ECO:0000256" key="4">
    <source>
        <dbReference type="ARBA" id="ARBA00022722"/>
    </source>
</evidence>
<keyword evidence="8" id="KW-0698">rRNA processing</keyword>
<keyword evidence="8" id="KW-0460">Magnesium</keyword>
<dbReference type="SUPFAM" id="SSF54768">
    <property type="entry name" value="dsRNA-binding domain-like"/>
    <property type="match status" value="1"/>
</dbReference>
<proteinExistence type="inferred from homology"/>
<reference evidence="11 12" key="1">
    <citation type="submission" date="2019-08" db="EMBL/GenBank/DDBJ databases">
        <authorList>
            <person name="Luo N."/>
        </authorList>
    </citation>
    <scope>NUCLEOTIDE SEQUENCE [LARGE SCALE GENOMIC DNA]</scope>
    <source>
        <strain evidence="11 12">NCIMB 9442</strain>
    </source>
</reference>
<organism evidence="11 12">
    <name type="scientific">Nitratidesulfovibrio oxamicus</name>
    <dbReference type="NCBI Taxonomy" id="32016"/>
    <lineage>
        <taxon>Bacteria</taxon>
        <taxon>Pseudomonadati</taxon>
        <taxon>Thermodesulfobacteriota</taxon>
        <taxon>Desulfovibrionia</taxon>
        <taxon>Desulfovibrionales</taxon>
        <taxon>Desulfovibrionaceae</taxon>
        <taxon>Nitratidesulfovibrio</taxon>
    </lineage>
</organism>
<dbReference type="SMART" id="SM00358">
    <property type="entry name" value="DSRM"/>
    <property type="match status" value="1"/>
</dbReference>
<evidence type="ECO:0000256" key="6">
    <source>
        <dbReference type="ARBA" id="ARBA00022801"/>
    </source>
</evidence>
<dbReference type="CDD" id="cd00593">
    <property type="entry name" value="RIBOc"/>
    <property type="match status" value="1"/>
</dbReference>
<dbReference type="NCBIfam" id="TIGR02191">
    <property type="entry name" value="RNaseIII"/>
    <property type="match status" value="1"/>
</dbReference>
<comment type="caution">
    <text evidence="11">The sequence shown here is derived from an EMBL/GenBank/DDBJ whole genome shotgun (WGS) entry which is preliminary data.</text>
</comment>
<feature type="active site" evidence="8">
    <location>
        <position position="119"/>
    </location>
</feature>
<dbReference type="Gene3D" id="1.10.1520.10">
    <property type="entry name" value="Ribonuclease III domain"/>
    <property type="match status" value="1"/>
</dbReference>